<protein>
    <submittedName>
        <fullName evidence="4">Putative spermidine/putrescine transport system substrate-binding protein</fullName>
    </submittedName>
</protein>
<dbReference type="GO" id="GO:0030976">
    <property type="term" value="F:thiamine pyrophosphate binding"/>
    <property type="evidence" value="ECO:0007669"/>
    <property type="project" value="TreeGrafter"/>
</dbReference>
<dbReference type="Pfam" id="PF13416">
    <property type="entry name" value="SBP_bac_8"/>
    <property type="match status" value="1"/>
</dbReference>
<sequence>MKRGTLFTYIASAVVGLGLFAGAASAQTVVTLGGYGELFADQYKKAVVDAFNASQTEVKVEYYAIGGSAQILGTLRAQKAAPQVDAVIMDIGVAKAGTDEGLFDKVDESVSKHVADLYPQARLDGVAGVGFTLDNVVLLYDKEKVTPAPDTWEALWGKGLERKVAIPAPPEILGMSLTVIAEKMAGGGDFVTSTQKAITKLGLLSGNVLTFEPKPDPYTPIMSKQALLSVGWNARAQYFSAQPGSNLGAVLPKEGSVFQVNSLNLVKGAKNTEAAKKFIDYALGPEAQAAFAKAMFYAPANSKVELPDEVASRTAAKSMDRMLPMNPLEAAKVRDRILQEWRRGVISR</sequence>
<dbReference type="Gene3D" id="3.40.190.10">
    <property type="entry name" value="Periplasmic binding protein-like II"/>
    <property type="match status" value="2"/>
</dbReference>
<accession>A0A1C3WDH7</accession>
<evidence type="ECO:0000256" key="1">
    <source>
        <dbReference type="ARBA" id="ARBA00022729"/>
    </source>
</evidence>
<evidence type="ECO:0000256" key="3">
    <source>
        <dbReference type="SAM" id="SignalP"/>
    </source>
</evidence>
<keyword evidence="5" id="KW-1185">Reference proteome</keyword>
<dbReference type="GO" id="GO:0030288">
    <property type="term" value="C:outer membrane-bounded periplasmic space"/>
    <property type="evidence" value="ECO:0007669"/>
    <property type="project" value="TreeGrafter"/>
</dbReference>
<proteinExistence type="predicted"/>
<dbReference type="OrthoDB" id="9766989at2"/>
<feature type="signal peptide" evidence="3">
    <location>
        <begin position="1"/>
        <end position="26"/>
    </location>
</feature>
<name>A0A1C3WDH7_9HYPH</name>
<dbReference type="RefSeq" id="WP_092852606.1">
    <property type="nucleotide sequence ID" value="NZ_FMAH01000027.1"/>
</dbReference>
<evidence type="ECO:0000313" key="5">
    <source>
        <dbReference type="Proteomes" id="UP000199435"/>
    </source>
</evidence>
<organism evidence="4 5">
    <name type="scientific">Rhizobium miluonense</name>
    <dbReference type="NCBI Taxonomy" id="411945"/>
    <lineage>
        <taxon>Bacteria</taxon>
        <taxon>Pseudomonadati</taxon>
        <taxon>Pseudomonadota</taxon>
        <taxon>Alphaproteobacteria</taxon>
        <taxon>Hyphomicrobiales</taxon>
        <taxon>Rhizobiaceae</taxon>
        <taxon>Rhizobium/Agrobacterium group</taxon>
        <taxon>Rhizobium</taxon>
    </lineage>
</organism>
<feature type="chain" id="PRO_5008685384" evidence="3">
    <location>
        <begin position="27"/>
        <end position="348"/>
    </location>
</feature>
<dbReference type="InterPro" id="IPR006059">
    <property type="entry name" value="SBP"/>
</dbReference>
<reference evidence="5" key="1">
    <citation type="submission" date="2016-08" db="EMBL/GenBank/DDBJ databases">
        <authorList>
            <person name="Varghese N."/>
            <person name="Submissions Spin"/>
        </authorList>
    </citation>
    <scope>NUCLEOTIDE SEQUENCE [LARGE SCALE GENOMIC DNA]</scope>
    <source>
        <strain evidence="5">HAMBI 2971</strain>
    </source>
</reference>
<keyword evidence="2" id="KW-0574">Periplasm</keyword>
<evidence type="ECO:0000313" key="4">
    <source>
        <dbReference type="EMBL" id="SCB37888.1"/>
    </source>
</evidence>
<gene>
    <name evidence="4" type="ORF">GA0061102_102720</name>
</gene>
<dbReference type="GO" id="GO:0030975">
    <property type="term" value="F:thiamine binding"/>
    <property type="evidence" value="ECO:0007669"/>
    <property type="project" value="TreeGrafter"/>
</dbReference>
<dbReference type="PANTHER" id="PTHR30006:SF2">
    <property type="entry name" value="ABC TRANSPORTER SUBSTRATE-BINDING PROTEIN"/>
    <property type="match status" value="1"/>
</dbReference>
<dbReference type="SUPFAM" id="SSF53850">
    <property type="entry name" value="Periplasmic binding protein-like II"/>
    <property type="match status" value="1"/>
</dbReference>
<dbReference type="GO" id="GO:0015888">
    <property type="term" value="P:thiamine transport"/>
    <property type="evidence" value="ECO:0007669"/>
    <property type="project" value="TreeGrafter"/>
</dbReference>
<dbReference type="Proteomes" id="UP000199435">
    <property type="component" value="Unassembled WGS sequence"/>
</dbReference>
<dbReference type="PANTHER" id="PTHR30006">
    <property type="entry name" value="THIAMINE-BINDING PERIPLASMIC PROTEIN-RELATED"/>
    <property type="match status" value="1"/>
</dbReference>
<dbReference type="STRING" id="411945.GA0061102_102720"/>
<keyword evidence="1 3" id="KW-0732">Signal</keyword>
<dbReference type="EMBL" id="FMAH01000027">
    <property type="protein sequence ID" value="SCB37888.1"/>
    <property type="molecule type" value="Genomic_DNA"/>
</dbReference>
<dbReference type="AlphaFoldDB" id="A0A1C3WDH7"/>
<evidence type="ECO:0000256" key="2">
    <source>
        <dbReference type="ARBA" id="ARBA00022764"/>
    </source>
</evidence>